<keyword evidence="5 6" id="KW-0694">RNA-binding</keyword>
<dbReference type="InterPro" id="IPR018314">
    <property type="entry name" value="RsmB/NOL1/NOP2-like_CS"/>
</dbReference>
<dbReference type="PANTHER" id="PTHR22807">
    <property type="entry name" value="NOP2 YEAST -RELATED NOL1/NOP2/FMU SUN DOMAIN-CONTAINING"/>
    <property type="match status" value="1"/>
</dbReference>
<evidence type="ECO:0000256" key="2">
    <source>
        <dbReference type="ARBA" id="ARBA00022603"/>
    </source>
</evidence>
<comment type="similarity">
    <text evidence="1 6">Belongs to the class I-like SAM-binding methyltransferase superfamily. RsmB/NOP family.</text>
</comment>
<dbReference type="GO" id="GO:0006355">
    <property type="term" value="P:regulation of DNA-templated transcription"/>
    <property type="evidence" value="ECO:0007669"/>
    <property type="project" value="InterPro"/>
</dbReference>
<dbReference type="GO" id="GO:0008173">
    <property type="term" value="F:RNA methyltransferase activity"/>
    <property type="evidence" value="ECO:0007669"/>
    <property type="project" value="InterPro"/>
</dbReference>
<evidence type="ECO:0000259" key="7">
    <source>
        <dbReference type="PROSITE" id="PS51686"/>
    </source>
</evidence>
<dbReference type="EMBL" id="JAGSGD010000001">
    <property type="protein sequence ID" value="MBR7617851.1"/>
    <property type="molecule type" value="Genomic_DNA"/>
</dbReference>
<evidence type="ECO:0000256" key="3">
    <source>
        <dbReference type="ARBA" id="ARBA00022679"/>
    </source>
</evidence>
<keyword evidence="2 6" id="KW-0489">Methyltransferase</keyword>
<feature type="binding site" evidence="6">
    <location>
        <position position="292"/>
    </location>
    <ligand>
        <name>S-adenosyl-L-methionine</name>
        <dbReference type="ChEBI" id="CHEBI:59789"/>
    </ligand>
</feature>
<protein>
    <submittedName>
        <fullName evidence="8">rRNA methyltransferase</fullName>
    </submittedName>
</protein>
<reference evidence="8" key="1">
    <citation type="submission" date="2021-04" db="EMBL/GenBank/DDBJ databases">
        <title>Draft genome assembly of strain Phenylobacterium sp. 20VBR1 using MiniION and Illumina platforms.</title>
        <authorList>
            <person name="Thomas F.A."/>
            <person name="Krishnan K.P."/>
            <person name="Sinha R.K."/>
        </authorList>
    </citation>
    <scope>NUCLEOTIDE SEQUENCE</scope>
    <source>
        <strain evidence="8">20VBR1</strain>
    </source>
</reference>
<dbReference type="SUPFAM" id="SSF53335">
    <property type="entry name" value="S-adenosyl-L-methionine-dependent methyltransferases"/>
    <property type="match status" value="1"/>
</dbReference>
<dbReference type="Proteomes" id="UP000622580">
    <property type="component" value="Unassembled WGS sequence"/>
</dbReference>
<keyword evidence="4 6" id="KW-0949">S-adenosyl-L-methionine</keyword>
<dbReference type="InterPro" id="IPR049560">
    <property type="entry name" value="MeTrfase_RsmB-F_NOP2_cat"/>
</dbReference>
<evidence type="ECO:0000256" key="1">
    <source>
        <dbReference type="ARBA" id="ARBA00007494"/>
    </source>
</evidence>
<organism evidence="8 9">
    <name type="scientific">Phenylobacterium glaciei</name>
    <dbReference type="NCBI Taxonomy" id="2803784"/>
    <lineage>
        <taxon>Bacteria</taxon>
        <taxon>Pseudomonadati</taxon>
        <taxon>Pseudomonadota</taxon>
        <taxon>Alphaproteobacteria</taxon>
        <taxon>Caulobacterales</taxon>
        <taxon>Caulobacteraceae</taxon>
        <taxon>Phenylobacterium</taxon>
    </lineage>
</organism>
<dbReference type="InterPro" id="IPR035926">
    <property type="entry name" value="NusB-like_sf"/>
</dbReference>
<gene>
    <name evidence="8" type="ORF">JKL49_00500</name>
</gene>
<evidence type="ECO:0000313" key="8">
    <source>
        <dbReference type="EMBL" id="MBR7617851.1"/>
    </source>
</evidence>
<evidence type="ECO:0000256" key="5">
    <source>
        <dbReference type="ARBA" id="ARBA00022884"/>
    </source>
</evidence>
<dbReference type="GO" id="GO:0003723">
    <property type="term" value="F:RNA binding"/>
    <property type="evidence" value="ECO:0007669"/>
    <property type="project" value="UniProtKB-UniRule"/>
</dbReference>
<keyword evidence="9" id="KW-1185">Reference proteome</keyword>
<dbReference type="Gene3D" id="1.10.940.10">
    <property type="entry name" value="NusB-like"/>
    <property type="match status" value="1"/>
</dbReference>
<feature type="binding site" evidence="6">
    <location>
        <position position="308"/>
    </location>
    <ligand>
        <name>S-adenosyl-L-methionine</name>
        <dbReference type="ChEBI" id="CHEBI:59789"/>
    </ligand>
</feature>
<feature type="binding site" evidence="6">
    <location>
        <begin position="245"/>
        <end position="251"/>
    </location>
    <ligand>
        <name>S-adenosyl-L-methionine</name>
        <dbReference type="ChEBI" id="CHEBI:59789"/>
    </ligand>
</feature>
<dbReference type="PROSITE" id="PS01153">
    <property type="entry name" value="NOL1_NOP2_SUN"/>
    <property type="match status" value="1"/>
</dbReference>
<dbReference type="InterPro" id="IPR006027">
    <property type="entry name" value="NusB_RsmB_TIM44"/>
</dbReference>
<dbReference type="AlphaFoldDB" id="A0A941HU82"/>
<sequence>MTDLSASDAAGLPARRAALDLLAAALNRRTGFDEAAATPAFRNLEPRDRGFARALVLATLRHLGPIDRALDGRISREPPEVVRNILRLGVAQAFVLGTPAFAAVGTSVDLVAELKEGRAFKGVINAILRGLTREPPDMTDPELLAPPWLFSRWAAAFGEPAARAMATLIAAEPATDLSVKAPSPDLTIALEAEELPGGTLRSALRGEISTWPGFADGVWWVQDASAAVPARLLDMKPGETALDLCAAPGGKTLQLAATGASVVAVDRSAARLVRVAENLARMGLTAETATDDAGGWPDQRTFDAVLLDAPCSATGTYRRNPDVLWAAKPGDVAALAGVQSRLLDSAARRVKPGGRLVYCVCSLEPEEGEAQTPGFLSRNPEFALAPMTPGEGGAPEASLRSDGTLRILPHHRVGGTDGFFVARYVRAG</sequence>
<evidence type="ECO:0000313" key="9">
    <source>
        <dbReference type="Proteomes" id="UP000622580"/>
    </source>
</evidence>
<dbReference type="InterPro" id="IPR023267">
    <property type="entry name" value="RCMT"/>
</dbReference>
<accession>A0A941HU82</accession>
<dbReference type="RefSeq" id="WP_215337415.1">
    <property type="nucleotide sequence ID" value="NZ_JAGSGD010000001.1"/>
</dbReference>
<dbReference type="Pfam" id="PF01189">
    <property type="entry name" value="Methyltr_RsmB-F"/>
    <property type="match status" value="1"/>
</dbReference>
<feature type="active site" description="Nucleophile" evidence="6">
    <location>
        <position position="361"/>
    </location>
</feature>
<dbReference type="PRINTS" id="PR02008">
    <property type="entry name" value="RCMTFAMILY"/>
</dbReference>
<feature type="domain" description="SAM-dependent MTase RsmB/NOP-type" evidence="7">
    <location>
        <begin position="153"/>
        <end position="427"/>
    </location>
</feature>
<proteinExistence type="inferred from homology"/>
<evidence type="ECO:0000256" key="4">
    <source>
        <dbReference type="ARBA" id="ARBA00022691"/>
    </source>
</evidence>
<dbReference type="PANTHER" id="PTHR22807:SF61">
    <property type="entry name" value="NOL1_NOP2_SUN FAMILY PROTEIN _ ANTITERMINATION NUSB DOMAIN-CONTAINING PROTEIN"/>
    <property type="match status" value="1"/>
</dbReference>
<dbReference type="Pfam" id="PF01029">
    <property type="entry name" value="NusB"/>
    <property type="match status" value="1"/>
</dbReference>
<dbReference type="Gene3D" id="3.40.50.150">
    <property type="entry name" value="Vaccinia Virus protein VP39"/>
    <property type="match status" value="1"/>
</dbReference>
<comment type="caution">
    <text evidence="8">The sequence shown here is derived from an EMBL/GenBank/DDBJ whole genome shotgun (WGS) entry which is preliminary data.</text>
</comment>
<name>A0A941HU82_9CAUL</name>
<dbReference type="InterPro" id="IPR001678">
    <property type="entry name" value="MeTrfase_RsmB-F_NOP2_dom"/>
</dbReference>
<feature type="binding site" evidence="6">
    <location>
        <position position="266"/>
    </location>
    <ligand>
        <name>S-adenosyl-L-methionine</name>
        <dbReference type="ChEBI" id="CHEBI:59789"/>
    </ligand>
</feature>
<evidence type="ECO:0000256" key="6">
    <source>
        <dbReference type="PROSITE-ProRule" id="PRU01023"/>
    </source>
</evidence>
<dbReference type="SUPFAM" id="SSF48013">
    <property type="entry name" value="NusB-like"/>
    <property type="match status" value="1"/>
</dbReference>
<dbReference type="CDD" id="cd02440">
    <property type="entry name" value="AdoMet_MTases"/>
    <property type="match status" value="1"/>
</dbReference>
<dbReference type="PROSITE" id="PS51686">
    <property type="entry name" value="SAM_MT_RSMB_NOP"/>
    <property type="match status" value="1"/>
</dbReference>
<dbReference type="GO" id="GO:0001510">
    <property type="term" value="P:RNA methylation"/>
    <property type="evidence" value="ECO:0007669"/>
    <property type="project" value="InterPro"/>
</dbReference>
<keyword evidence="3 6" id="KW-0808">Transferase</keyword>
<dbReference type="InterPro" id="IPR029063">
    <property type="entry name" value="SAM-dependent_MTases_sf"/>
</dbReference>